<dbReference type="PANTHER" id="PTHR43531">
    <property type="entry name" value="PROTEIN ICFG"/>
    <property type="match status" value="1"/>
</dbReference>
<reference evidence="9" key="1">
    <citation type="submission" date="2022-10" db="EMBL/GenBank/DDBJ databases">
        <title>Description of microaerobic benzene degrading bacteria.</title>
        <authorList>
            <person name="Bedics A."/>
            <person name="Tancsics A."/>
            <person name="Banerjee S."/>
        </authorList>
    </citation>
    <scope>NUCLEOTIDE SEQUENCE</scope>
    <source>
        <strain evidence="9">D2M1</strain>
    </source>
</reference>
<proteinExistence type="inferred from homology"/>
<keyword evidence="3" id="KW-0807">Transducer</keyword>
<dbReference type="Pfam" id="PF12729">
    <property type="entry name" value="4HB_MCP_1"/>
    <property type="match status" value="1"/>
</dbReference>
<keyword evidence="4" id="KW-0175">Coiled coil</keyword>
<evidence type="ECO:0000313" key="10">
    <source>
        <dbReference type="Proteomes" id="UP001148932"/>
    </source>
</evidence>
<dbReference type="InterPro" id="IPR024478">
    <property type="entry name" value="HlyB_4HB_MCP"/>
</dbReference>
<keyword evidence="1" id="KW-0488">Methylation</keyword>
<protein>
    <submittedName>
        <fullName evidence="9">Methyl-accepting chemotaxis protein</fullName>
    </submittedName>
</protein>
<dbReference type="PROSITE" id="PS50885">
    <property type="entry name" value="HAMP"/>
    <property type="match status" value="1"/>
</dbReference>
<feature type="domain" description="Methyl-accepting transducer" evidence="7">
    <location>
        <begin position="270"/>
        <end position="499"/>
    </location>
</feature>
<keyword evidence="10" id="KW-1185">Reference proteome</keyword>
<dbReference type="Pfam" id="PF00015">
    <property type="entry name" value="MCPsignal"/>
    <property type="match status" value="1"/>
</dbReference>
<dbReference type="RefSeq" id="WP_274113246.1">
    <property type="nucleotide sequence ID" value="NZ_JAPCKI010000016.1"/>
</dbReference>
<dbReference type="InterPro" id="IPR004090">
    <property type="entry name" value="Chemotax_Me-accpt_rcpt"/>
</dbReference>
<gene>
    <name evidence="9" type="ORF">OIN59_20300</name>
</gene>
<evidence type="ECO:0000256" key="6">
    <source>
        <dbReference type="SAM" id="Phobius"/>
    </source>
</evidence>
<dbReference type="SUPFAM" id="SSF58104">
    <property type="entry name" value="Methyl-accepting chemotaxis protein (MCP) signaling domain"/>
    <property type="match status" value="1"/>
</dbReference>
<evidence type="ECO:0000259" key="7">
    <source>
        <dbReference type="PROSITE" id="PS50111"/>
    </source>
</evidence>
<organism evidence="9 10">
    <name type="scientific">Acidovorax benzenivorans</name>
    <dbReference type="NCBI Taxonomy" id="2987520"/>
    <lineage>
        <taxon>Bacteria</taxon>
        <taxon>Pseudomonadati</taxon>
        <taxon>Pseudomonadota</taxon>
        <taxon>Betaproteobacteria</taxon>
        <taxon>Burkholderiales</taxon>
        <taxon>Comamonadaceae</taxon>
        <taxon>Acidovorax</taxon>
    </lineage>
</organism>
<keyword evidence="6" id="KW-0472">Membrane</keyword>
<evidence type="ECO:0000256" key="2">
    <source>
        <dbReference type="ARBA" id="ARBA00029447"/>
    </source>
</evidence>
<name>A0ABT5S1F5_9BURK</name>
<dbReference type="InterPro" id="IPR051310">
    <property type="entry name" value="MCP_chemotaxis"/>
</dbReference>
<dbReference type="SMART" id="SM00283">
    <property type="entry name" value="MA"/>
    <property type="match status" value="1"/>
</dbReference>
<sequence length="584" mass="61060">MNRLKVSTRLILGFGLLTLIGIVIAVVGSLNMRSIVQDLREVSENRMLKVAEFTDLKDNLNAIGRYARNILISDDPAFRTQEKQKIAELRKANNELLQILDKTVTLPKGKEYLEVIQQNRGPYNKAIDRAIEMAEQGDKAAAGALLIGEVRSLQNVVFKAVEDSRALQKEIADKLAGEATKSAASSMLLIATLGAVMLVLSLLVGWIIVRDLSKALGAEPAELADAAQRVASGDLSVELHARSGDEVSVMAAMSAMQKALTGVVATVRSGADGVATASSEIAQGNSDLSSRTEQQASALEETAASMEELASTVKQNADSARQANQLAVNASTVAVQGGEVVGHVVNTMRVINESSKKIADIISVIDGIAFQTNILALNAAVEAARAGEQGRGFAVVASEVRNLAQRSASAAKDIKALIDNSVTEVERGTSLVDQAGTTMTEVVAAIRRVTDLIGEVSAASNEQSQGVAQVGEAVSQMDQVTQQNAALVEESAAAASSLNTQAQQLQQAVAVFKLGSDGAHNTARPTSAFATHTSTTTARSVPAPAVRPLVAKTTGQKAGQKIGMSSSKPAAASAAAEGGEWENF</sequence>
<keyword evidence="6" id="KW-1133">Transmembrane helix</keyword>
<dbReference type="CDD" id="cd19411">
    <property type="entry name" value="MCP2201-like_sensor"/>
    <property type="match status" value="1"/>
</dbReference>
<dbReference type="InterPro" id="IPR047347">
    <property type="entry name" value="YvaQ-like_sensor"/>
</dbReference>
<feature type="compositionally biased region" description="Low complexity" evidence="5">
    <location>
        <begin position="565"/>
        <end position="576"/>
    </location>
</feature>
<evidence type="ECO:0000313" key="9">
    <source>
        <dbReference type="EMBL" id="MDD2179786.1"/>
    </source>
</evidence>
<feature type="region of interest" description="Disordered" evidence="5">
    <location>
        <begin position="554"/>
        <end position="584"/>
    </location>
</feature>
<dbReference type="Gene3D" id="1.10.287.950">
    <property type="entry name" value="Methyl-accepting chemotaxis protein"/>
    <property type="match status" value="1"/>
</dbReference>
<dbReference type="InterPro" id="IPR004089">
    <property type="entry name" value="MCPsignal_dom"/>
</dbReference>
<dbReference type="Proteomes" id="UP001148932">
    <property type="component" value="Unassembled WGS sequence"/>
</dbReference>
<evidence type="ECO:0000256" key="5">
    <source>
        <dbReference type="SAM" id="MobiDB-lite"/>
    </source>
</evidence>
<dbReference type="PROSITE" id="PS50111">
    <property type="entry name" value="CHEMOTAXIS_TRANSDUC_2"/>
    <property type="match status" value="1"/>
</dbReference>
<feature type="domain" description="HAMP" evidence="8">
    <location>
        <begin position="222"/>
        <end position="265"/>
    </location>
</feature>
<comment type="similarity">
    <text evidence="2">Belongs to the methyl-accepting chemotaxis (MCP) protein family.</text>
</comment>
<accession>A0ABT5S1F5</accession>
<dbReference type="PANTHER" id="PTHR43531:SF14">
    <property type="entry name" value="METHYL-ACCEPTING CHEMOTAXIS PROTEIN I-RELATED"/>
    <property type="match status" value="1"/>
</dbReference>
<evidence type="ECO:0000256" key="3">
    <source>
        <dbReference type="PROSITE-ProRule" id="PRU00284"/>
    </source>
</evidence>
<dbReference type="CDD" id="cd11386">
    <property type="entry name" value="MCP_signal"/>
    <property type="match status" value="1"/>
</dbReference>
<comment type="caution">
    <text evidence="9">The sequence shown here is derived from an EMBL/GenBank/DDBJ whole genome shotgun (WGS) entry which is preliminary data.</text>
</comment>
<dbReference type="PRINTS" id="PR00260">
    <property type="entry name" value="CHEMTRNSDUCR"/>
</dbReference>
<evidence type="ECO:0000259" key="8">
    <source>
        <dbReference type="PROSITE" id="PS50885"/>
    </source>
</evidence>
<feature type="transmembrane region" description="Helical" evidence="6">
    <location>
        <begin position="187"/>
        <end position="209"/>
    </location>
</feature>
<feature type="coiled-coil region" evidence="4">
    <location>
        <begin position="289"/>
        <end position="316"/>
    </location>
</feature>
<evidence type="ECO:0000256" key="4">
    <source>
        <dbReference type="SAM" id="Coils"/>
    </source>
</evidence>
<keyword evidence="6" id="KW-0812">Transmembrane</keyword>
<evidence type="ECO:0000256" key="1">
    <source>
        <dbReference type="ARBA" id="ARBA00022481"/>
    </source>
</evidence>
<dbReference type="EMBL" id="JAPCKI010000016">
    <property type="protein sequence ID" value="MDD2179786.1"/>
    <property type="molecule type" value="Genomic_DNA"/>
</dbReference>
<dbReference type="InterPro" id="IPR003660">
    <property type="entry name" value="HAMP_dom"/>
</dbReference>